<dbReference type="EMBL" id="CP000828">
    <property type="protein sequence ID" value="ABW31179.1"/>
    <property type="molecule type" value="Genomic_DNA"/>
</dbReference>
<sequence>MASRLVDPASISNDIVPVWTIILIHKDTPVISRNMHLNKMIVMDLIEDFFERSRMPSQNQIFN</sequence>
<dbReference type="HOGENOM" id="CLU_2875306_0_0_3"/>
<protein>
    <submittedName>
        <fullName evidence="1">Uncharacterized protein</fullName>
    </submittedName>
</protein>
<evidence type="ECO:0000313" key="2">
    <source>
        <dbReference type="Proteomes" id="UP000000268"/>
    </source>
</evidence>
<keyword evidence="2" id="KW-1185">Reference proteome</keyword>
<dbReference type="Proteomes" id="UP000000268">
    <property type="component" value="Chromosome"/>
</dbReference>
<proteinExistence type="predicted"/>
<accession>B0C662</accession>
<evidence type="ECO:0000313" key="1">
    <source>
        <dbReference type="EMBL" id="ABW31179.1"/>
    </source>
</evidence>
<dbReference type="KEGG" id="amr:AM1_6247"/>
<gene>
    <name evidence="1" type="ordered locus">AM1_6247</name>
</gene>
<dbReference type="AlphaFoldDB" id="B0C662"/>
<organism evidence="1 2">
    <name type="scientific">Acaryochloris marina (strain MBIC 11017)</name>
    <dbReference type="NCBI Taxonomy" id="329726"/>
    <lineage>
        <taxon>Bacteria</taxon>
        <taxon>Bacillati</taxon>
        <taxon>Cyanobacteriota</taxon>
        <taxon>Cyanophyceae</taxon>
        <taxon>Acaryochloridales</taxon>
        <taxon>Acaryochloridaceae</taxon>
        <taxon>Acaryochloris</taxon>
    </lineage>
</organism>
<dbReference type="STRING" id="329726.AM1_6247"/>
<reference evidence="1 2" key="1">
    <citation type="journal article" date="2008" name="Proc. Natl. Acad. Sci. U.S.A.">
        <title>Niche adaptation and genome expansion in the chlorophyll d-producing cyanobacterium Acaryochloris marina.</title>
        <authorList>
            <person name="Swingley W.D."/>
            <person name="Chen M."/>
            <person name="Cheung P.C."/>
            <person name="Conrad A.L."/>
            <person name="Dejesa L.C."/>
            <person name="Hao J."/>
            <person name="Honchak B.M."/>
            <person name="Karbach L.E."/>
            <person name="Kurdoglu A."/>
            <person name="Lahiri S."/>
            <person name="Mastrian S.D."/>
            <person name="Miyashita H."/>
            <person name="Page L."/>
            <person name="Ramakrishna P."/>
            <person name="Satoh S."/>
            <person name="Sattley W.M."/>
            <person name="Shimada Y."/>
            <person name="Taylor H.L."/>
            <person name="Tomo T."/>
            <person name="Tsuchiya T."/>
            <person name="Wang Z.T."/>
            <person name="Raymond J."/>
            <person name="Mimuro M."/>
            <person name="Blankenship R.E."/>
            <person name="Touchman J.W."/>
        </authorList>
    </citation>
    <scope>NUCLEOTIDE SEQUENCE [LARGE SCALE GENOMIC DNA]</scope>
    <source>
        <strain evidence="2">MBIC 11017</strain>
    </source>
</reference>
<name>B0C662_ACAM1</name>